<comment type="caution">
    <text evidence="3">The sequence shown here is derived from an EMBL/GenBank/DDBJ whole genome shotgun (WGS) entry which is preliminary data.</text>
</comment>
<dbReference type="AlphaFoldDB" id="A0A9P3ZMC0"/>
<evidence type="ECO:0000313" key="4">
    <source>
        <dbReference type="Proteomes" id="UP000323119"/>
    </source>
</evidence>
<feature type="region of interest" description="Disordered" evidence="1">
    <location>
        <begin position="252"/>
        <end position="295"/>
    </location>
</feature>
<name>A0A9P3ZMC0_9BACT</name>
<evidence type="ECO:0008006" key="5">
    <source>
        <dbReference type="Google" id="ProtNLM"/>
    </source>
</evidence>
<evidence type="ECO:0000256" key="2">
    <source>
        <dbReference type="SAM" id="SignalP"/>
    </source>
</evidence>
<evidence type="ECO:0000313" key="3">
    <source>
        <dbReference type="EMBL" id="KAA2564276.1"/>
    </source>
</evidence>
<feature type="signal peptide" evidence="2">
    <location>
        <begin position="1"/>
        <end position="26"/>
    </location>
</feature>
<protein>
    <recommendedName>
        <fullName evidence="5">Lipoprotein</fullName>
    </recommendedName>
</protein>
<accession>A0A9P3ZMC0</accession>
<keyword evidence="2" id="KW-0732">Signal</keyword>
<feature type="compositionally biased region" description="Gly residues" evidence="1">
    <location>
        <begin position="275"/>
        <end position="284"/>
    </location>
</feature>
<evidence type="ECO:0000256" key="1">
    <source>
        <dbReference type="SAM" id="MobiDB-lite"/>
    </source>
</evidence>
<dbReference type="PROSITE" id="PS51257">
    <property type="entry name" value="PROKAR_LIPOPROTEIN"/>
    <property type="match status" value="1"/>
</dbReference>
<dbReference type="RefSeq" id="WP_149873444.1">
    <property type="nucleotide sequence ID" value="NZ_JADMRE010000005.1"/>
</dbReference>
<reference evidence="3 4" key="1">
    <citation type="journal article" date="2019" name="Nat. Med.">
        <title>A library of human gut bacterial isolates paired with longitudinal multiomics data enables mechanistic microbiome research.</title>
        <authorList>
            <person name="Poyet M."/>
            <person name="Groussin M."/>
            <person name="Gibbons S.M."/>
            <person name="Avila-Pacheco J."/>
            <person name="Jiang X."/>
            <person name="Kearney S.M."/>
            <person name="Perrotta A.R."/>
            <person name="Berdy B."/>
            <person name="Zhao S."/>
            <person name="Lieberman T.D."/>
            <person name="Swanson P.K."/>
            <person name="Smith M."/>
            <person name="Roesemann S."/>
            <person name="Alexander J.E."/>
            <person name="Rich S.A."/>
            <person name="Livny J."/>
            <person name="Vlamakis H."/>
            <person name="Clish C."/>
            <person name="Bullock K."/>
            <person name="Deik A."/>
            <person name="Scott J."/>
            <person name="Pierce K.A."/>
            <person name="Xavier R.J."/>
            <person name="Alm E.J."/>
        </authorList>
    </citation>
    <scope>NUCLEOTIDE SEQUENCE [LARGE SCALE GENOMIC DNA]</scope>
    <source>
        <strain evidence="3 4">BIOML-A204</strain>
    </source>
</reference>
<dbReference type="EMBL" id="VVUY01000001">
    <property type="protein sequence ID" value="KAA2564276.1"/>
    <property type="molecule type" value="Genomic_DNA"/>
</dbReference>
<organism evidence="3 4">
    <name type="scientific">Alistipes onderdonkii</name>
    <dbReference type="NCBI Taxonomy" id="328813"/>
    <lineage>
        <taxon>Bacteria</taxon>
        <taxon>Pseudomonadati</taxon>
        <taxon>Bacteroidota</taxon>
        <taxon>Bacteroidia</taxon>
        <taxon>Bacteroidales</taxon>
        <taxon>Rikenellaceae</taxon>
        <taxon>Alistipes</taxon>
    </lineage>
</organism>
<sequence length="502" mass="55354">MKKRSYLIAAGCTVVLYALSACSDHAANDTAQAGNPETMSVAEARRYFERVAAPTRAGGEEGTLTLGTYMPDWSLATVSAGEVLSSTDVPVRGEFRYFRYRIDEYGEPRFTPIYHKLVVVKDSRSGVMSSYLRFYVPDPDYAAGRTADDYDRLLNSGSKGDFTGLAVYTSLDGFPVHAVRYAGGACQAEAFLYDKSRTQAENTARLGEMLDGLSVVCSRETAVTRAEAEAEKSEPVDGGGIEAIVVSAKHPVNHIKYERPDTDPVKPTEEDRGPSGSGGGGGGASSNPGSPANTRYRENENIMLASDSREKLEPLLDSLRQDCMAGKIIGSIRGNVTIRTGFFGSSVMIPTAYTFEGGAVWDDFEIRMGSRLDDITLLEELFHTHQCSGKTPEEYRGMRLNNEIEAKLCWYMYRLKIGNMNGVSKYISEGEGRRIFGTLSKYIMSGNIKSDNFREEYRNAASLLRSMSRSYADVTLYPFSEDAVNVDVLMKMMEDCPEYKIE</sequence>
<proteinExistence type="predicted"/>
<gene>
    <name evidence="3" type="ORF">F2S36_00625</name>
</gene>
<feature type="compositionally biased region" description="Basic and acidic residues" evidence="1">
    <location>
        <begin position="255"/>
        <end position="273"/>
    </location>
</feature>
<feature type="chain" id="PRO_5040340720" description="Lipoprotein" evidence="2">
    <location>
        <begin position="27"/>
        <end position="502"/>
    </location>
</feature>
<dbReference type="Proteomes" id="UP000323119">
    <property type="component" value="Unassembled WGS sequence"/>
</dbReference>